<name>A0ABT8CUL0_9FLAO</name>
<gene>
    <name evidence="1" type="ORF">QW060_13885</name>
</gene>
<protein>
    <submittedName>
        <fullName evidence="1">Uncharacterized protein</fullName>
    </submittedName>
</protein>
<dbReference type="Proteomes" id="UP001242368">
    <property type="component" value="Unassembled WGS sequence"/>
</dbReference>
<organism evidence="1 2">
    <name type="scientific">Paenimyroides ceti</name>
    <dbReference type="NCBI Taxonomy" id="395087"/>
    <lineage>
        <taxon>Bacteria</taxon>
        <taxon>Pseudomonadati</taxon>
        <taxon>Bacteroidota</taxon>
        <taxon>Flavobacteriia</taxon>
        <taxon>Flavobacteriales</taxon>
        <taxon>Flavobacteriaceae</taxon>
        <taxon>Paenimyroides</taxon>
    </lineage>
</organism>
<accession>A0ABT8CUL0</accession>
<evidence type="ECO:0000313" key="1">
    <source>
        <dbReference type="EMBL" id="MDN3708197.1"/>
    </source>
</evidence>
<proteinExistence type="predicted"/>
<evidence type="ECO:0000313" key="2">
    <source>
        <dbReference type="Proteomes" id="UP001242368"/>
    </source>
</evidence>
<sequence length="88" mass="10127">MQKIVFLCRNENIFSHRVFVDCHNRKWSFICSGFITLINAKKATKKIEQALDKKDPVSLTQGYESLADNYQSLNDFSKAVNSINGRQI</sequence>
<dbReference type="EMBL" id="JAUFQU010000001">
    <property type="protein sequence ID" value="MDN3708197.1"/>
    <property type="molecule type" value="Genomic_DNA"/>
</dbReference>
<reference evidence="2" key="1">
    <citation type="journal article" date="2019" name="Int. J. Syst. Evol. Microbiol.">
        <title>The Global Catalogue of Microorganisms (GCM) 10K type strain sequencing project: providing services to taxonomists for standard genome sequencing and annotation.</title>
        <authorList>
            <consortium name="The Broad Institute Genomics Platform"/>
            <consortium name="The Broad Institute Genome Sequencing Center for Infectious Disease"/>
            <person name="Wu L."/>
            <person name="Ma J."/>
        </authorList>
    </citation>
    <scope>NUCLEOTIDE SEQUENCE [LARGE SCALE GENOMIC DNA]</scope>
    <source>
        <strain evidence="2">CECT 7184</strain>
    </source>
</reference>
<dbReference type="RefSeq" id="WP_290364077.1">
    <property type="nucleotide sequence ID" value="NZ_JAUFQU010000001.1"/>
</dbReference>
<keyword evidence="2" id="KW-1185">Reference proteome</keyword>
<comment type="caution">
    <text evidence="1">The sequence shown here is derived from an EMBL/GenBank/DDBJ whole genome shotgun (WGS) entry which is preliminary data.</text>
</comment>